<evidence type="ECO:0000313" key="2">
    <source>
        <dbReference type="Proteomes" id="UP000279911"/>
    </source>
</evidence>
<comment type="caution">
    <text evidence="1">The sequence shown here is derived from an EMBL/GenBank/DDBJ whole genome shotgun (WGS) entry which is preliminary data.</text>
</comment>
<gene>
    <name evidence="1" type="ORF">EJA10_22610</name>
</gene>
<dbReference type="AlphaFoldDB" id="A0A427TE64"/>
<proteinExistence type="predicted"/>
<evidence type="ECO:0000313" key="1">
    <source>
        <dbReference type="EMBL" id="RSD21093.1"/>
    </source>
</evidence>
<accession>A0A427TE64</accession>
<dbReference type="RefSeq" id="WP_125482270.1">
    <property type="nucleotide sequence ID" value="NZ_RSFW01000037.1"/>
</dbReference>
<dbReference type="OrthoDB" id="2903198at2"/>
<organism evidence="1 2">
    <name type="scientific">Mesobacillus subterraneus</name>
    <dbReference type="NCBI Taxonomy" id="285983"/>
    <lineage>
        <taxon>Bacteria</taxon>
        <taxon>Bacillati</taxon>
        <taxon>Bacillota</taxon>
        <taxon>Bacilli</taxon>
        <taxon>Bacillales</taxon>
        <taxon>Bacillaceae</taxon>
        <taxon>Mesobacillus</taxon>
    </lineage>
</organism>
<sequence>MDLYHGDIVAKPFPHVLILSDQRYAIDGDYPFKMFQTQSFSGFVNSLIGAEEKLKFGNGVKIKIG</sequence>
<protein>
    <submittedName>
        <fullName evidence="1">Uncharacterized protein</fullName>
    </submittedName>
</protein>
<name>A0A427TE64_9BACI</name>
<dbReference type="Proteomes" id="UP000279911">
    <property type="component" value="Unassembled WGS sequence"/>
</dbReference>
<reference evidence="2" key="1">
    <citation type="submission" date="2018-12" db="EMBL/GenBank/DDBJ databases">
        <title>Bacillus chawlae sp. nov., Bacillus glennii sp. nov., and Bacillus saganii sp. nov. Isolated from the Vehicle Assembly Building at Kennedy Space Center where the Viking Spacecraft were Assembled.</title>
        <authorList>
            <person name="Seuylemezian A."/>
            <person name="Vaishampayan P."/>
        </authorList>
    </citation>
    <scope>NUCLEOTIDE SEQUENCE [LARGE SCALE GENOMIC DNA]</scope>
    <source>
        <strain evidence="2">DSM 13966</strain>
    </source>
</reference>
<dbReference type="EMBL" id="RSFW01000037">
    <property type="protein sequence ID" value="RSD21093.1"/>
    <property type="molecule type" value="Genomic_DNA"/>
</dbReference>